<evidence type="ECO:0000313" key="2">
    <source>
        <dbReference type="Proteomes" id="UP000016480"/>
    </source>
</evidence>
<sequence>MYLKSIKPFLLVWQCKISGILKIKTVLKSGTAGVSLNFILTMRYCSGGVCLLKQWRETSKLSNNLLWADHV</sequence>
<proteinExistence type="predicted"/>
<organism evidence="1 2">
    <name type="scientific">Pseudoalteromonas rubra</name>
    <dbReference type="NCBI Taxonomy" id="43658"/>
    <lineage>
        <taxon>Bacteria</taxon>
        <taxon>Pseudomonadati</taxon>
        <taxon>Pseudomonadota</taxon>
        <taxon>Gammaproteobacteria</taxon>
        <taxon>Alteromonadales</taxon>
        <taxon>Pseudoalteromonadaceae</taxon>
        <taxon>Pseudoalteromonas</taxon>
    </lineage>
</organism>
<dbReference type="AlphaFoldDB" id="A0A8T0C882"/>
<protein>
    <submittedName>
        <fullName evidence="1">Uncharacterized protein</fullName>
    </submittedName>
</protein>
<dbReference type="Proteomes" id="UP000016480">
    <property type="component" value="Unassembled WGS sequence"/>
</dbReference>
<reference evidence="1 2" key="1">
    <citation type="journal article" date="2012" name="J. Bacteriol.">
        <title>Genome sequence of the cycloprodigiosin-producing bacterial strain Pseudoalteromonas rubra ATCC 29570(T).</title>
        <authorList>
            <person name="Xie B.B."/>
            <person name="Shu Y.L."/>
            <person name="Qin Q.L."/>
            <person name="Rong J.C."/>
            <person name="Zhang X.Y."/>
            <person name="Chen X.L."/>
            <person name="Zhou B.C."/>
            <person name="Zhang Y.Z."/>
        </authorList>
    </citation>
    <scope>NUCLEOTIDE SEQUENCE [LARGE SCALE GENOMIC DNA]</scope>
    <source>
        <strain evidence="1 2">DSM 6842</strain>
    </source>
</reference>
<dbReference type="EMBL" id="AHCD03000034">
    <property type="protein sequence ID" value="KAF7786984.1"/>
    <property type="molecule type" value="Genomic_DNA"/>
</dbReference>
<evidence type="ECO:0000313" key="1">
    <source>
        <dbReference type="EMBL" id="KAF7786984.1"/>
    </source>
</evidence>
<gene>
    <name evidence="1" type="ORF">PRUB_a3820</name>
</gene>
<accession>A0A8T0C882</accession>
<name>A0A8T0C882_9GAMM</name>
<comment type="caution">
    <text evidence="1">The sequence shown here is derived from an EMBL/GenBank/DDBJ whole genome shotgun (WGS) entry which is preliminary data.</text>
</comment>